<name>A0A915NI66_9BILA</name>
<evidence type="ECO:0000313" key="3">
    <source>
        <dbReference type="WBParaSite" id="scf7180000418900.g3085"/>
    </source>
</evidence>
<dbReference type="WBParaSite" id="scf7180000418900.g3085">
    <property type="protein sequence ID" value="scf7180000418900.g3085"/>
    <property type="gene ID" value="scf7180000418900.g3085"/>
</dbReference>
<dbReference type="InterPro" id="IPR036084">
    <property type="entry name" value="Ser_inhib-like_sf"/>
</dbReference>
<keyword evidence="1" id="KW-0646">Protease inhibitor</keyword>
<accession>A0A915NI66</accession>
<evidence type="ECO:0000313" key="2">
    <source>
        <dbReference type="Proteomes" id="UP000887560"/>
    </source>
</evidence>
<evidence type="ECO:0000256" key="1">
    <source>
        <dbReference type="ARBA" id="ARBA00022900"/>
    </source>
</evidence>
<keyword evidence="2" id="KW-1185">Reference proteome</keyword>
<dbReference type="SUPFAM" id="SSF57567">
    <property type="entry name" value="Serine protease inhibitors"/>
    <property type="match status" value="1"/>
</dbReference>
<dbReference type="Gene3D" id="2.10.25.10">
    <property type="entry name" value="Laminin"/>
    <property type="match status" value="1"/>
</dbReference>
<keyword evidence="1" id="KW-0722">Serine protease inhibitor</keyword>
<sequence length="186" mass="21480">MIEKWRSKNLLDYLFYRKVKISDKLVEQCWRECLNEFLKGLIYIELSVNKFKIKPEEGVEQFKNKKELQNKFIDCIENKLKNKGENKKIKFNEFHAENLINIINEGDVEAKLLIKLIERAEDTTTNQPTLLTTIINRFCLPNEISVECTKPSCEPTCHTVFNQTTPCNSECGPPGCQCKPGTFAAA</sequence>
<dbReference type="Proteomes" id="UP000887560">
    <property type="component" value="Unplaced"/>
</dbReference>
<dbReference type="CDD" id="cd19941">
    <property type="entry name" value="TIL"/>
    <property type="match status" value="1"/>
</dbReference>
<proteinExistence type="predicted"/>
<protein>
    <submittedName>
        <fullName evidence="3">Uncharacterized protein</fullName>
    </submittedName>
</protein>
<dbReference type="AlphaFoldDB" id="A0A915NI66"/>
<dbReference type="GO" id="GO:0004867">
    <property type="term" value="F:serine-type endopeptidase inhibitor activity"/>
    <property type="evidence" value="ECO:0007669"/>
    <property type="project" value="UniProtKB-KW"/>
</dbReference>
<reference evidence="3" key="1">
    <citation type="submission" date="2022-11" db="UniProtKB">
        <authorList>
            <consortium name="WormBaseParasite"/>
        </authorList>
    </citation>
    <scope>IDENTIFICATION</scope>
</reference>
<organism evidence="2 3">
    <name type="scientific">Meloidogyne floridensis</name>
    <dbReference type="NCBI Taxonomy" id="298350"/>
    <lineage>
        <taxon>Eukaryota</taxon>
        <taxon>Metazoa</taxon>
        <taxon>Ecdysozoa</taxon>
        <taxon>Nematoda</taxon>
        <taxon>Chromadorea</taxon>
        <taxon>Rhabditida</taxon>
        <taxon>Tylenchina</taxon>
        <taxon>Tylenchomorpha</taxon>
        <taxon>Tylenchoidea</taxon>
        <taxon>Meloidogynidae</taxon>
        <taxon>Meloidogyninae</taxon>
        <taxon>Meloidogyne</taxon>
    </lineage>
</organism>